<dbReference type="EMBL" id="CACRUX010000055">
    <property type="protein sequence ID" value="VYU23549.1"/>
    <property type="molecule type" value="Genomic_DNA"/>
</dbReference>
<feature type="chain" id="PRO_5038635824" evidence="2">
    <location>
        <begin position="23"/>
        <end position="316"/>
    </location>
</feature>
<dbReference type="InterPro" id="IPR002491">
    <property type="entry name" value="ABC_transptr_periplasmic_BD"/>
</dbReference>
<evidence type="ECO:0000259" key="3">
    <source>
        <dbReference type="PROSITE" id="PS50983"/>
    </source>
</evidence>
<feature type="domain" description="Fe/B12 periplasmic-binding" evidence="3">
    <location>
        <begin position="53"/>
        <end position="313"/>
    </location>
</feature>
<dbReference type="AlphaFoldDB" id="A0A6N3D8W9"/>
<proteinExistence type="inferred from homology"/>
<evidence type="ECO:0000256" key="2">
    <source>
        <dbReference type="SAM" id="SignalP"/>
    </source>
</evidence>
<dbReference type="PROSITE" id="PS51257">
    <property type="entry name" value="PROKAR_LIPOPROTEIN"/>
    <property type="match status" value="1"/>
</dbReference>
<name>A0A6N3D8W9_9FIRM</name>
<evidence type="ECO:0000256" key="1">
    <source>
        <dbReference type="ARBA" id="ARBA00008814"/>
    </source>
</evidence>
<dbReference type="PROSITE" id="PS50983">
    <property type="entry name" value="FE_B12_PBP"/>
    <property type="match status" value="1"/>
</dbReference>
<evidence type="ECO:0000313" key="4">
    <source>
        <dbReference type="EMBL" id="VYU23549.1"/>
    </source>
</evidence>
<feature type="signal peptide" evidence="2">
    <location>
        <begin position="1"/>
        <end position="22"/>
    </location>
</feature>
<dbReference type="Gene3D" id="3.40.50.1980">
    <property type="entry name" value="Nitrogenase molybdenum iron protein domain"/>
    <property type="match status" value="2"/>
</dbReference>
<comment type="similarity">
    <text evidence="1">Belongs to the bacterial solute-binding protein 8 family.</text>
</comment>
<organism evidence="4">
    <name type="scientific">Veillonella ratti</name>
    <dbReference type="NCBI Taxonomy" id="103892"/>
    <lineage>
        <taxon>Bacteria</taxon>
        <taxon>Bacillati</taxon>
        <taxon>Bacillota</taxon>
        <taxon>Negativicutes</taxon>
        <taxon>Veillonellales</taxon>
        <taxon>Veillonellaceae</taxon>
        <taxon>Veillonella</taxon>
    </lineage>
</organism>
<dbReference type="InterPro" id="IPR050902">
    <property type="entry name" value="ABC_Transporter_SBP"/>
</dbReference>
<dbReference type="GO" id="GO:0071281">
    <property type="term" value="P:cellular response to iron ion"/>
    <property type="evidence" value="ECO:0007669"/>
    <property type="project" value="TreeGrafter"/>
</dbReference>
<gene>
    <name evidence="4" type="primary">yfmC_1</name>
    <name evidence="4" type="ORF">VRLFYP33_01515</name>
</gene>
<dbReference type="PANTHER" id="PTHR30535">
    <property type="entry name" value="VITAMIN B12-BINDING PROTEIN"/>
    <property type="match status" value="1"/>
</dbReference>
<dbReference type="RefSeq" id="WP_156705090.1">
    <property type="nucleotide sequence ID" value="NZ_CACRUX010000055.1"/>
</dbReference>
<dbReference type="Pfam" id="PF01497">
    <property type="entry name" value="Peripla_BP_2"/>
    <property type="match status" value="1"/>
</dbReference>
<protein>
    <submittedName>
        <fullName evidence="4">Fe(3+)-citrate-binding protein YfmC</fullName>
    </submittedName>
</protein>
<sequence length="316" mass="34789">MRKFSRLTIIVMAMTVIMAILAGCGKTDSTSSAATRTLTYKDQTYTVPAKPERIAVLANSLLYFMDAIDAKSISRVETQDDMPAHLKELPSLGQTANINMEQLIGLKPDLVIGLSNQHSKFEGQLQSNKLPYILISYDGIKDNVPLIEFLGQLTNHEEKAKEVIAQYNSKIDKVKNAVKNVQPARVAVLRATGKAVTAETTLAVTAAMVQELGMQNVVLQHGDFDKSAKTIPYSLETLASDDPDIIFVSTMGKKDEITKTMEKEMTGNPAWQNLKAVKNGKVFYLPSNWFLLNPGLQTPEAMAELVKMAYGIDVTF</sequence>
<accession>A0A6N3D8W9</accession>
<dbReference type="PANTHER" id="PTHR30535:SF34">
    <property type="entry name" value="MOLYBDATE-BINDING PROTEIN MOLA"/>
    <property type="match status" value="1"/>
</dbReference>
<dbReference type="SUPFAM" id="SSF53807">
    <property type="entry name" value="Helical backbone' metal receptor"/>
    <property type="match status" value="1"/>
</dbReference>
<keyword evidence="2" id="KW-0732">Signal</keyword>
<reference evidence="4" key="1">
    <citation type="submission" date="2019-11" db="EMBL/GenBank/DDBJ databases">
        <authorList>
            <person name="Feng L."/>
        </authorList>
    </citation>
    <scope>NUCLEOTIDE SEQUENCE</scope>
    <source>
        <strain evidence="4">VrattiLFYP33</strain>
    </source>
</reference>